<evidence type="ECO:0000313" key="1">
    <source>
        <dbReference type="EMBL" id="QWM90756.1"/>
    </source>
</evidence>
<evidence type="ECO:0000313" key="2">
    <source>
        <dbReference type="Proteomes" id="UP000827483"/>
    </source>
</evidence>
<protein>
    <submittedName>
        <fullName evidence="1">Uncharacterized protein</fullName>
    </submittedName>
</protein>
<proteinExistence type="predicted"/>
<dbReference type="Proteomes" id="UP000827483">
    <property type="component" value="Segment"/>
</dbReference>
<name>A0AAE7RWL9_9CAUD</name>
<gene>
    <name evidence="1" type="primary">gp_72786</name>
</gene>
<reference evidence="1 2" key="1">
    <citation type="submission" date="2021-04" db="EMBL/GenBank/DDBJ databases">
        <authorList>
            <person name="Shkoporov A.N."/>
            <person name="Stockdale S.R."/>
            <person name="Guerin E."/>
            <person name="Ross R.P."/>
            <person name="Hill C."/>
        </authorList>
    </citation>
    <scope>NUCLEOTIDE SEQUENCE [LARGE SCALE GENOMIC DNA]</scope>
    <source>
        <strain evidence="2">cr105_1</strain>
    </source>
</reference>
<dbReference type="EMBL" id="MZ130493">
    <property type="protein sequence ID" value="QWM90756.1"/>
    <property type="molecule type" value="Genomic_DNA"/>
</dbReference>
<dbReference type="KEGG" id="vg:75687185"/>
<sequence>MKTYTFTLPKKENSAKIYKDALMERIITAYPWLTIDSSFDYPKSNFGIEYAGAGDTITLGLSKKHNVSWLPKTCANCPLASKCYKIDNYNLETEFFKALDALDAYAKKNYPFDLDYDFEDIYGTPIKIFHNFVQIGYDIIPIAPGSLNYLKPETKKTIINLTIKVKNNGWF</sequence>
<organism evidence="1 2">
    <name type="scientific">uncultured phage cr105_1</name>
    <dbReference type="NCBI Taxonomy" id="2986415"/>
    <lineage>
        <taxon>Viruses</taxon>
        <taxon>Duplodnaviria</taxon>
        <taxon>Heunggongvirae</taxon>
        <taxon>Uroviricota</taxon>
        <taxon>Caudoviricetes</taxon>
        <taxon>Crassvirales</taxon>
        <taxon>Suoliviridae</taxon>
        <taxon>Loutivirinae</taxon>
        <taxon>Buchavirus</taxon>
        <taxon>Buchavirus intestinalis</taxon>
    </lineage>
</organism>
<dbReference type="GeneID" id="75687185"/>
<dbReference type="RefSeq" id="YP_010509696.1">
    <property type="nucleotide sequence ID" value="NC_067211.1"/>
</dbReference>
<keyword evidence="2" id="KW-1185">Reference proteome</keyword>
<accession>A0AAE7RWL9</accession>